<dbReference type="Proteomes" id="UP000001819">
    <property type="component" value="Chromosome 3"/>
</dbReference>
<sequence length="232" mass="26770">MKTRLTLPLSALALLGLAITCSWGQEQLEPRPPKRGRYIPELHGATGWYMPDDSGKYRHEHNPYDGGYGDRGQPYSADLRSIFRKAEEQLAASVQEANENFALGPRDHLRFMIDFNYKGTGWQIIQFEWVRDGDDTHPDMKKYSYVNENKLWETGTEKATGVAEQPYHYHQPDEGSEVSCEPPVEVSEEQQQQQHEAQPQSNINSEQDPEKIHETINEVLEYIQQRILPTLR</sequence>
<accession>A0A6I8UTZ5</accession>
<evidence type="ECO:0000313" key="4">
    <source>
        <dbReference type="RefSeq" id="XP_001360853.3"/>
    </source>
</evidence>
<evidence type="ECO:0000313" key="3">
    <source>
        <dbReference type="Proteomes" id="UP000001819"/>
    </source>
</evidence>
<organism evidence="3 4">
    <name type="scientific">Drosophila pseudoobscura pseudoobscura</name>
    <name type="common">Fruit fly</name>
    <dbReference type="NCBI Taxonomy" id="46245"/>
    <lineage>
        <taxon>Eukaryota</taxon>
        <taxon>Metazoa</taxon>
        <taxon>Ecdysozoa</taxon>
        <taxon>Arthropoda</taxon>
        <taxon>Hexapoda</taxon>
        <taxon>Insecta</taxon>
        <taxon>Pterygota</taxon>
        <taxon>Neoptera</taxon>
        <taxon>Endopterygota</taxon>
        <taxon>Diptera</taxon>
        <taxon>Brachycera</taxon>
        <taxon>Muscomorpha</taxon>
        <taxon>Ephydroidea</taxon>
        <taxon>Drosophilidae</taxon>
        <taxon>Drosophila</taxon>
        <taxon>Sophophora</taxon>
    </lineage>
</organism>
<feature type="compositionally biased region" description="Low complexity" evidence="1">
    <location>
        <begin position="177"/>
        <end position="200"/>
    </location>
</feature>
<proteinExistence type="predicted"/>
<protein>
    <submittedName>
        <fullName evidence="4">Uncharacterized protein</fullName>
    </submittedName>
</protein>
<dbReference type="RefSeq" id="XP_001360853.3">
    <property type="nucleotide sequence ID" value="XM_001360816.4"/>
</dbReference>
<evidence type="ECO:0000256" key="2">
    <source>
        <dbReference type="SAM" id="SignalP"/>
    </source>
</evidence>
<dbReference type="AlphaFoldDB" id="A0A6I8UTZ5"/>
<feature type="signal peptide" evidence="2">
    <location>
        <begin position="1"/>
        <end position="24"/>
    </location>
</feature>
<dbReference type="FunCoup" id="A0A6I8UTZ5">
    <property type="interactions" value="5"/>
</dbReference>
<evidence type="ECO:0000256" key="1">
    <source>
        <dbReference type="SAM" id="MobiDB-lite"/>
    </source>
</evidence>
<keyword evidence="2" id="KW-0732">Signal</keyword>
<name>A0A6I8UTZ5_DROPS</name>
<gene>
    <name evidence="4" type="primary">LOC4804271</name>
</gene>
<feature type="chain" id="PRO_5026191004" evidence="2">
    <location>
        <begin position="25"/>
        <end position="232"/>
    </location>
</feature>
<dbReference type="InParanoid" id="A0A6I8UTZ5"/>
<reference evidence="3" key="1">
    <citation type="submission" date="2024-06" db="UniProtKB">
        <authorList>
            <consortium name="RefSeq"/>
        </authorList>
    </citation>
    <scope>NUCLEOTIDE SEQUENCE [LARGE SCALE GENOMIC DNA]</scope>
    <source>
        <strain evidence="3">MV2-25</strain>
    </source>
</reference>
<feature type="region of interest" description="Disordered" evidence="1">
    <location>
        <begin position="168"/>
        <end position="212"/>
    </location>
</feature>
<reference evidence="4" key="2">
    <citation type="submission" date="2025-08" db="UniProtKB">
        <authorList>
            <consortium name="RefSeq"/>
        </authorList>
    </citation>
    <scope>IDENTIFICATION</scope>
    <source>
        <strain evidence="4">MV-25-SWS-2005</strain>
        <tissue evidence="4">Whole body</tissue>
    </source>
</reference>
<keyword evidence="3" id="KW-1185">Reference proteome</keyword>
<dbReference type="KEGG" id="dpo:4804271"/>